<dbReference type="GO" id="GO:0006629">
    <property type="term" value="P:lipid metabolic process"/>
    <property type="evidence" value="ECO:0007669"/>
    <property type="project" value="InterPro"/>
</dbReference>
<reference evidence="1" key="1">
    <citation type="submission" date="2021-01" db="EMBL/GenBank/DDBJ databases">
        <authorList>
            <person name="Corre E."/>
            <person name="Pelletier E."/>
            <person name="Niang G."/>
            <person name="Scheremetjew M."/>
            <person name="Finn R."/>
            <person name="Kale V."/>
            <person name="Holt S."/>
            <person name="Cochrane G."/>
            <person name="Meng A."/>
            <person name="Brown T."/>
            <person name="Cohen L."/>
        </authorList>
    </citation>
    <scope>NUCLEOTIDE SEQUENCE</scope>
    <source>
        <strain evidence="1">Fehren 1</strain>
    </source>
</reference>
<organism evidence="1">
    <name type="scientific">Favella ehrenbergii</name>
    <dbReference type="NCBI Taxonomy" id="182087"/>
    <lineage>
        <taxon>Eukaryota</taxon>
        <taxon>Sar</taxon>
        <taxon>Alveolata</taxon>
        <taxon>Ciliophora</taxon>
        <taxon>Intramacronucleata</taxon>
        <taxon>Spirotrichea</taxon>
        <taxon>Choreotrichia</taxon>
        <taxon>Tintinnida</taxon>
        <taxon>Xystonellidae</taxon>
        <taxon>Favella</taxon>
    </lineage>
</organism>
<name>A0A7S3I2M7_9SPIT</name>
<proteinExistence type="predicted"/>
<accession>A0A7S3I2M7</accession>
<dbReference type="AlphaFoldDB" id="A0A7S3I2M7"/>
<evidence type="ECO:0000313" key="1">
    <source>
        <dbReference type="EMBL" id="CAE0311776.1"/>
    </source>
</evidence>
<dbReference type="EMBL" id="HBIE01021954">
    <property type="protein sequence ID" value="CAE0311776.1"/>
    <property type="molecule type" value="Transcribed_RNA"/>
</dbReference>
<dbReference type="GO" id="GO:0008081">
    <property type="term" value="F:phosphoric diester hydrolase activity"/>
    <property type="evidence" value="ECO:0007669"/>
    <property type="project" value="InterPro"/>
</dbReference>
<sequence length="128" mass="14384">MVSSFVPRIIDSVIRASTSPPATKPRDFIIQSLRNRMGLPDTLDYAILDETTGVNIFLDYLTEERVTKVHSNGGYMGLWYAASKHTEDAAMWEKVYTIGAGIDFFFSDKPVEAIEARNRHQPKVSTAE</sequence>
<gene>
    <name evidence="1" type="ORF">FEHR0123_LOCUS6696</name>
</gene>
<dbReference type="InterPro" id="IPR017946">
    <property type="entry name" value="PLC-like_Pdiesterase_TIM-brl"/>
</dbReference>
<protein>
    <submittedName>
        <fullName evidence="1">Uncharacterized protein</fullName>
    </submittedName>
</protein>
<dbReference type="Gene3D" id="3.20.20.190">
    <property type="entry name" value="Phosphatidylinositol (PI) phosphodiesterase"/>
    <property type="match status" value="1"/>
</dbReference>